<dbReference type="GO" id="GO:0016020">
    <property type="term" value="C:membrane"/>
    <property type="evidence" value="ECO:0007669"/>
    <property type="project" value="UniProtKB-SubCell"/>
</dbReference>
<keyword evidence="12" id="KW-1185">Reference proteome</keyword>
<evidence type="ECO:0000259" key="9">
    <source>
        <dbReference type="PROSITE" id="PS50109"/>
    </source>
</evidence>
<dbReference type="Gene3D" id="3.30.565.10">
    <property type="entry name" value="Histidine kinase-like ATPase, C-terminal domain"/>
    <property type="match status" value="1"/>
</dbReference>
<evidence type="ECO:0000256" key="4">
    <source>
        <dbReference type="ARBA" id="ARBA00022553"/>
    </source>
</evidence>
<dbReference type="InterPro" id="IPR003594">
    <property type="entry name" value="HATPase_dom"/>
</dbReference>
<keyword evidence="4" id="KW-0597">Phosphoprotein</keyword>
<keyword evidence="8" id="KW-0472">Membrane</keyword>
<dbReference type="PROSITE" id="PS50109">
    <property type="entry name" value="HIS_KIN"/>
    <property type="match status" value="1"/>
</dbReference>
<evidence type="ECO:0000256" key="8">
    <source>
        <dbReference type="SAM" id="Phobius"/>
    </source>
</evidence>
<keyword evidence="7" id="KW-0902">Two-component regulatory system</keyword>
<dbReference type="Proteomes" id="UP000182466">
    <property type="component" value="Unassembled WGS sequence"/>
</dbReference>
<feature type="domain" description="Histidine kinase" evidence="9">
    <location>
        <begin position="303"/>
        <end position="521"/>
    </location>
</feature>
<dbReference type="EMBL" id="FPAW01000047">
    <property type="protein sequence ID" value="SFU19647.1"/>
    <property type="molecule type" value="Genomic_DNA"/>
</dbReference>
<dbReference type="SMART" id="SM00387">
    <property type="entry name" value="HATPase_c"/>
    <property type="match status" value="1"/>
</dbReference>
<dbReference type="Pfam" id="PF00512">
    <property type="entry name" value="HisKA"/>
    <property type="match status" value="1"/>
</dbReference>
<evidence type="ECO:0000256" key="5">
    <source>
        <dbReference type="ARBA" id="ARBA00022679"/>
    </source>
</evidence>
<evidence type="ECO:0000256" key="6">
    <source>
        <dbReference type="ARBA" id="ARBA00022777"/>
    </source>
</evidence>
<evidence type="ECO:0000256" key="7">
    <source>
        <dbReference type="ARBA" id="ARBA00023012"/>
    </source>
</evidence>
<dbReference type="PROSITE" id="PS51257">
    <property type="entry name" value="PROKAR_LIPOPROTEIN"/>
    <property type="match status" value="1"/>
</dbReference>
<comment type="catalytic activity">
    <reaction evidence="1">
        <text>ATP + protein L-histidine = ADP + protein N-phospho-L-histidine.</text>
        <dbReference type="EC" id="2.7.13.3"/>
    </reaction>
</comment>
<reference evidence="11 12" key="1">
    <citation type="submission" date="2016-10" db="EMBL/GenBank/DDBJ databases">
        <authorList>
            <person name="de Groot N.N."/>
        </authorList>
    </citation>
    <scope>NUCLEOTIDE SEQUENCE [LARGE SCALE GENOMIC DNA]</scope>
    <source>
        <strain evidence="11 12">CGMCC 1.10959</strain>
    </source>
</reference>
<dbReference type="AlphaFoldDB" id="A0A1I7E6T3"/>
<dbReference type="InterPro" id="IPR004358">
    <property type="entry name" value="Sig_transdc_His_kin-like_C"/>
</dbReference>
<name>A0A1I7E6T3_9RHOB</name>
<dbReference type="PROSITE" id="PS50885">
    <property type="entry name" value="HAMP"/>
    <property type="match status" value="1"/>
</dbReference>
<dbReference type="Gene3D" id="1.10.287.130">
    <property type="match status" value="1"/>
</dbReference>
<dbReference type="PANTHER" id="PTHR43711">
    <property type="entry name" value="TWO-COMPONENT HISTIDINE KINASE"/>
    <property type="match status" value="1"/>
</dbReference>
<dbReference type="EC" id="2.7.13.3" evidence="3"/>
<keyword evidence="5" id="KW-0808">Transferase</keyword>
<dbReference type="InterPro" id="IPR003661">
    <property type="entry name" value="HisK_dim/P_dom"/>
</dbReference>
<accession>A0A1I7E6T3</accession>
<evidence type="ECO:0000256" key="3">
    <source>
        <dbReference type="ARBA" id="ARBA00012438"/>
    </source>
</evidence>
<gene>
    <name evidence="11" type="ORF">SAMN05216236_14715</name>
</gene>
<dbReference type="SUPFAM" id="SSF158472">
    <property type="entry name" value="HAMP domain-like"/>
    <property type="match status" value="1"/>
</dbReference>
<dbReference type="RefSeq" id="WP_027263883.1">
    <property type="nucleotide sequence ID" value="NZ_FPAW01000047.1"/>
</dbReference>
<dbReference type="OrthoDB" id="9809766at2"/>
<dbReference type="SMART" id="SM00304">
    <property type="entry name" value="HAMP"/>
    <property type="match status" value="1"/>
</dbReference>
<dbReference type="SUPFAM" id="SSF55874">
    <property type="entry name" value="ATPase domain of HSP90 chaperone/DNA topoisomerase II/histidine kinase"/>
    <property type="match status" value="1"/>
</dbReference>
<comment type="subcellular location">
    <subcellularLocation>
        <location evidence="2">Membrane</location>
    </subcellularLocation>
</comment>
<dbReference type="eggNOG" id="COG3850">
    <property type="taxonomic scope" value="Bacteria"/>
</dbReference>
<dbReference type="InterPro" id="IPR003660">
    <property type="entry name" value="HAMP_dom"/>
</dbReference>
<evidence type="ECO:0000259" key="10">
    <source>
        <dbReference type="PROSITE" id="PS50885"/>
    </source>
</evidence>
<dbReference type="CDD" id="cd06225">
    <property type="entry name" value="HAMP"/>
    <property type="match status" value="1"/>
</dbReference>
<dbReference type="eggNOG" id="COG2205">
    <property type="taxonomic scope" value="Bacteria"/>
</dbReference>
<dbReference type="InterPro" id="IPR050736">
    <property type="entry name" value="Sensor_HK_Regulatory"/>
</dbReference>
<sequence length="522" mass="56692">MFLKMRLGIGAAMLGLGACFAAAILFFGMTRIADHLETALAAETRMARYSVLSTQVSTFLVIATEAVQTGLPRSERSERLKPVADNIIGTFALLNSDLERAVATVQISRLDARSRLGTQSLGLARMQALFQNTLIGLDTDTIDRARLRAQIDTFAAAFDPLLNHAVNTERRLRNDILSGIEQLRSTLTWAAIGIALLAILMVLAFYLLLIRPQFIRLDRLHAAAEQIRDADFAVDLPTTRGDEIGQLYEATNQMAAALSDRQAAVQAEWERLNDTIALRTKELRTANEALSEIDENRRKFFADVSHELRTPLTVILMEAQLGAQGATEPAAALATIRGRAARMSQRIDDLLRVARSESGQLALDYRVADLAAITAEAIEETRSEIDNAGIQLRAEALPASRVLCDPNWMRQVIVGLIRNAIRHARSGGRIHVRPAGDARCPGIAIIDNGPGIEKADQAGVFDRFVQGGDGRAQGFGLGLALTRWVIETQNGEIALISPVPREQALGSAPGTKIAVRLPASGC</sequence>
<keyword evidence="8" id="KW-0812">Transmembrane</keyword>
<dbReference type="InterPro" id="IPR036097">
    <property type="entry name" value="HisK_dim/P_sf"/>
</dbReference>
<dbReference type="InterPro" id="IPR005467">
    <property type="entry name" value="His_kinase_dom"/>
</dbReference>
<organism evidence="11 12">
    <name type="scientific">Sedimentitalea nanhaiensis</name>
    <dbReference type="NCBI Taxonomy" id="999627"/>
    <lineage>
        <taxon>Bacteria</taxon>
        <taxon>Pseudomonadati</taxon>
        <taxon>Pseudomonadota</taxon>
        <taxon>Alphaproteobacteria</taxon>
        <taxon>Rhodobacterales</taxon>
        <taxon>Paracoccaceae</taxon>
        <taxon>Sedimentitalea</taxon>
    </lineage>
</organism>
<dbReference type="Pfam" id="PF02518">
    <property type="entry name" value="HATPase_c"/>
    <property type="match status" value="1"/>
</dbReference>
<dbReference type="SUPFAM" id="SSF47384">
    <property type="entry name" value="Homodimeric domain of signal transducing histidine kinase"/>
    <property type="match status" value="1"/>
</dbReference>
<dbReference type="PRINTS" id="PR00344">
    <property type="entry name" value="BCTRLSENSOR"/>
</dbReference>
<feature type="transmembrane region" description="Helical" evidence="8">
    <location>
        <begin position="187"/>
        <end position="209"/>
    </location>
</feature>
<evidence type="ECO:0000256" key="1">
    <source>
        <dbReference type="ARBA" id="ARBA00000085"/>
    </source>
</evidence>
<dbReference type="CDD" id="cd00082">
    <property type="entry name" value="HisKA"/>
    <property type="match status" value="1"/>
</dbReference>
<keyword evidence="8" id="KW-1133">Transmembrane helix</keyword>
<protein>
    <recommendedName>
        <fullName evidence="3">histidine kinase</fullName>
        <ecNumber evidence="3">2.7.13.3</ecNumber>
    </recommendedName>
</protein>
<dbReference type="Gene3D" id="6.10.340.10">
    <property type="match status" value="1"/>
</dbReference>
<feature type="domain" description="HAMP" evidence="10">
    <location>
        <begin position="211"/>
        <end position="263"/>
    </location>
</feature>
<dbReference type="InterPro" id="IPR036890">
    <property type="entry name" value="HATPase_C_sf"/>
</dbReference>
<keyword evidence="6" id="KW-0418">Kinase</keyword>
<evidence type="ECO:0000256" key="2">
    <source>
        <dbReference type="ARBA" id="ARBA00004370"/>
    </source>
</evidence>
<dbReference type="GO" id="GO:0000155">
    <property type="term" value="F:phosphorelay sensor kinase activity"/>
    <property type="evidence" value="ECO:0007669"/>
    <property type="project" value="InterPro"/>
</dbReference>
<dbReference type="STRING" id="999627.SAMN05216236_14715"/>
<proteinExistence type="predicted"/>
<dbReference type="SMART" id="SM00388">
    <property type="entry name" value="HisKA"/>
    <property type="match status" value="1"/>
</dbReference>
<evidence type="ECO:0000313" key="12">
    <source>
        <dbReference type="Proteomes" id="UP000182466"/>
    </source>
</evidence>
<evidence type="ECO:0000313" key="11">
    <source>
        <dbReference type="EMBL" id="SFU19647.1"/>
    </source>
</evidence>
<dbReference type="PANTHER" id="PTHR43711:SF1">
    <property type="entry name" value="HISTIDINE KINASE 1"/>
    <property type="match status" value="1"/>
</dbReference>
<dbReference type="Pfam" id="PF00672">
    <property type="entry name" value="HAMP"/>
    <property type="match status" value="1"/>
</dbReference>